<dbReference type="InterPro" id="IPR023828">
    <property type="entry name" value="Peptidase_S8_Ser-AS"/>
</dbReference>
<evidence type="ECO:0000256" key="2">
    <source>
        <dbReference type="ARBA" id="ARBA00022670"/>
    </source>
</evidence>
<dbReference type="Proteomes" id="UP000284243">
    <property type="component" value="Unassembled WGS sequence"/>
</dbReference>
<comment type="similarity">
    <text evidence="1 5">Belongs to the peptidase S8 family.</text>
</comment>
<dbReference type="InterPro" id="IPR026444">
    <property type="entry name" value="Secre_tail"/>
</dbReference>
<evidence type="ECO:0000313" key="12">
    <source>
        <dbReference type="Proteomes" id="UP000284243"/>
    </source>
</evidence>
<dbReference type="Pfam" id="PF00082">
    <property type="entry name" value="Peptidase_S8"/>
    <property type="match status" value="1"/>
</dbReference>
<dbReference type="InterPro" id="IPR036852">
    <property type="entry name" value="Peptidase_S8/S53_dom_sf"/>
</dbReference>
<dbReference type="PANTHER" id="PTHR43806:SF11">
    <property type="entry name" value="CEREVISIN-RELATED"/>
    <property type="match status" value="1"/>
</dbReference>
<feature type="chain" id="PRO_5019510926" evidence="7">
    <location>
        <begin position="21"/>
        <end position="893"/>
    </location>
</feature>
<keyword evidence="3 5" id="KW-0378">Hydrolase</keyword>
<dbReference type="GO" id="GO:0004252">
    <property type="term" value="F:serine-type endopeptidase activity"/>
    <property type="evidence" value="ECO:0007669"/>
    <property type="project" value="UniProtKB-UniRule"/>
</dbReference>
<name>A0A412TUE9_9BACT</name>
<feature type="domain" description="Peptidase S8/S53" evidence="8">
    <location>
        <begin position="194"/>
        <end position="478"/>
    </location>
</feature>
<dbReference type="NCBIfam" id="TIGR04183">
    <property type="entry name" value="Por_Secre_tail"/>
    <property type="match status" value="1"/>
</dbReference>
<reference evidence="11 12" key="1">
    <citation type="submission" date="2018-08" db="EMBL/GenBank/DDBJ databases">
        <title>A genome reference for cultivated species of the human gut microbiota.</title>
        <authorList>
            <person name="Zou Y."/>
            <person name="Xue W."/>
            <person name="Luo G."/>
        </authorList>
    </citation>
    <scope>NUCLEOTIDE SEQUENCE [LARGE SCALE GENOMIC DNA]</scope>
    <source>
        <strain evidence="11 12">AF16-14</strain>
    </source>
</reference>
<dbReference type="GO" id="GO:0006508">
    <property type="term" value="P:proteolysis"/>
    <property type="evidence" value="ECO:0007669"/>
    <property type="project" value="UniProtKB-KW"/>
</dbReference>
<dbReference type="EMBL" id="QRYC01000005">
    <property type="protein sequence ID" value="RGU57497.1"/>
    <property type="molecule type" value="Genomic_DNA"/>
</dbReference>
<evidence type="ECO:0000256" key="7">
    <source>
        <dbReference type="SAM" id="SignalP"/>
    </source>
</evidence>
<dbReference type="InterPro" id="IPR000209">
    <property type="entry name" value="Peptidase_S8/S53_dom"/>
</dbReference>
<keyword evidence="2 5" id="KW-0645">Protease</keyword>
<evidence type="ECO:0000256" key="5">
    <source>
        <dbReference type="PROSITE-ProRule" id="PRU01240"/>
    </source>
</evidence>
<evidence type="ECO:0000256" key="1">
    <source>
        <dbReference type="ARBA" id="ARBA00011073"/>
    </source>
</evidence>
<dbReference type="InterPro" id="IPR050131">
    <property type="entry name" value="Peptidase_S8_subtilisin-like"/>
</dbReference>
<dbReference type="PROSITE" id="PS00137">
    <property type="entry name" value="SUBTILASE_HIS"/>
    <property type="match status" value="1"/>
</dbReference>
<proteinExistence type="inferred from homology"/>
<feature type="active site" description="Charge relay system" evidence="5">
    <location>
        <position position="202"/>
    </location>
</feature>
<evidence type="ECO:0000259" key="9">
    <source>
        <dbReference type="Pfam" id="PF16361"/>
    </source>
</evidence>
<dbReference type="RefSeq" id="WP_118160131.1">
    <property type="nucleotide sequence ID" value="NZ_JADNDE010000073.1"/>
</dbReference>
<feature type="signal peptide" evidence="7">
    <location>
        <begin position="1"/>
        <end position="20"/>
    </location>
</feature>
<dbReference type="SUPFAM" id="SSF52743">
    <property type="entry name" value="Subtilisin-like"/>
    <property type="match status" value="1"/>
</dbReference>
<dbReference type="AlphaFoldDB" id="A0A412TUE9"/>
<protein>
    <submittedName>
        <fullName evidence="11">T9SS C-terminal target domain-containing protein</fullName>
    </submittedName>
</protein>
<dbReference type="InterPro" id="IPR022398">
    <property type="entry name" value="Peptidase_S8_His-AS"/>
</dbReference>
<evidence type="ECO:0000256" key="3">
    <source>
        <dbReference type="ARBA" id="ARBA00022801"/>
    </source>
</evidence>
<keyword evidence="4 5" id="KW-0720">Serine protease</keyword>
<feature type="region of interest" description="Disordered" evidence="6">
    <location>
        <begin position="139"/>
        <end position="159"/>
    </location>
</feature>
<dbReference type="InterPro" id="IPR032304">
    <property type="entry name" value="Peptidase_S8_N"/>
</dbReference>
<dbReference type="Gene3D" id="3.40.50.200">
    <property type="entry name" value="Peptidase S8/S53 domain"/>
    <property type="match status" value="1"/>
</dbReference>
<feature type="domain" description="Subtilase N-terminal" evidence="9">
    <location>
        <begin position="74"/>
        <end position="170"/>
    </location>
</feature>
<evidence type="ECO:0000259" key="8">
    <source>
        <dbReference type="Pfam" id="PF00082"/>
    </source>
</evidence>
<gene>
    <name evidence="11" type="ORF">DWW57_05910</name>
</gene>
<accession>A0A412TUE9</accession>
<dbReference type="PANTHER" id="PTHR43806">
    <property type="entry name" value="PEPTIDASE S8"/>
    <property type="match status" value="1"/>
</dbReference>
<evidence type="ECO:0000313" key="11">
    <source>
        <dbReference type="EMBL" id="RGU57497.1"/>
    </source>
</evidence>
<dbReference type="PROSITE" id="PS51892">
    <property type="entry name" value="SUBTILASE"/>
    <property type="match status" value="1"/>
</dbReference>
<dbReference type="Pfam" id="PF16361">
    <property type="entry name" value="Peptidase_S8_N"/>
    <property type="match status" value="1"/>
</dbReference>
<feature type="domain" description="Secretion system C-terminal sorting" evidence="10">
    <location>
        <begin position="818"/>
        <end position="891"/>
    </location>
</feature>
<feature type="active site" description="Charge relay system" evidence="5">
    <location>
        <position position="256"/>
    </location>
</feature>
<comment type="caution">
    <text evidence="11">The sequence shown here is derived from an EMBL/GenBank/DDBJ whole genome shotgun (WGS) entry which is preliminary data.</text>
</comment>
<organism evidence="11 12">
    <name type="scientific">Odoribacter splanchnicus</name>
    <dbReference type="NCBI Taxonomy" id="28118"/>
    <lineage>
        <taxon>Bacteria</taxon>
        <taxon>Pseudomonadati</taxon>
        <taxon>Bacteroidota</taxon>
        <taxon>Bacteroidia</taxon>
        <taxon>Bacteroidales</taxon>
        <taxon>Odoribacteraceae</taxon>
        <taxon>Odoribacter</taxon>
    </lineage>
</organism>
<dbReference type="PROSITE" id="PS00138">
    <property type="entry name" value="SUBTILASE_SER"/>
    <property type="match status" value="1"/>
</dbReference>
<keyword evidence="7" id="KW-0732">Signal</keyword>
<evidence type="ECO:0000256" key="4">
    <source>
        <dbReference type="ARBA" id="ARBA00022825"/>
    </source>
</evidence>
<dbReference type="PRINTS" id="PR00723">
    <property type="entry name" value="SUBTILISIN"/>
</dbReference>
<dbReference type="Pfam" id="PF18962">
    <property type="entry name" value="Por_Secre_tail"/>
    <property type="match status" value="1"/>
</dbReference>
<dbReference type="InterPro" id="IPR015500">
    <property type="entry name" value="Peptidase_S8_subtilisin-rel"/>
</dbReference>
<sequence>MIQFRTLFLSVFGLFMMACAREEIIVSETSVQDTPIGMQAQKGRLRLKFKSRFAGKAEQAVYTRAGTGDIRIVSMKRLFPFAGKFEERTRKAGLHLWYEVEFDEQTPVTRALALLGDTTEIEIAEPVYIIRNTGGEGTVPVRSAGERNSDGTAPFNDPELSRQWHYSNTGELPNSVAGADINLFAAWQKNQGSREVIVAVIDGGIDYRHEDLTGNVGNPAELFGEPGVDDDGNGYIDDIYGWNFINGTNQIEADDHGTHVAGTIGAENNNGVGVCGIAGGHGGNTGVWLLSCQLFGTIDGREVSASFPEMIKYAADAGAVIAQNSWGYENITYLPRADQEAIDYFIQYAGVDERGEQTGPMKGGVVIFAAGNENKDYRTYPAAYEKVVSVAAYAPDYKKSWYSNFADWVDIAAPGGTYGYGRKYNGECPVYSTLPDNQYGYMQGTSMACPHVSGIAALIVSQFGGPGFTPEKLLAHLYQGTRDIDIYNPEYAGRLGIGAADAYLALAEDQGIAPQAVDTLYCGNTSGVVDVTWQISADEDDGKPFQYLVCWSEDPLGQLDPGRLPEGVASVRVTVPRAGQVGDTMACRLTAIRGETRYYVGIVAIDPWGHYSGTTTVSFVSPHNEPPMITSEYEEQALTLKYNQTGEIVFWISDPENQEFNYELEDENHLAAATQLNDRITVKIRNYGFQAGTYRLCLKVTDSGGAMASKEFTVVLEPNESPRLQSPFENVWFGSLQEVRTVSLAAHFTDEGPGGLSYAYEYDPAYLTLTSGQGEFRLKPLKFGLSQVKITATDAEGLAGETDFLVMTHDYRQEVTFYPNPVMDKLNVRMGREVEGTIYLTFSTLDGQLVKKVNAPIGPFAPVEVDLSGLKKGTYVVQLKYLQETYTRTLIKQ</sequence>
<dbReference type="PROSITE" id="PS51257">
    <property type="entry name" value="PROKAR_LIPOPROTEIN"/>
    <property type="match status" value="1"/>
</dbReference>
<evidence type="ECO:0000259" key="10">
    <source>
        <dbReference type="Pfam" id="PF18962"/>
    </source>
</evidence>
<evidence type="ECO:0000256" key="6">
    <source>
        <dbReference type="SAM" id="MobiDB-lite"/>
    </source>
</evidence>
<feature type="active site" description="Charge relay system" evidence="5">
    <location>
        <position position="446"/>
    </location>
</feature>